<accession>A0AAV9EAS5</accession>
<gene>
    <name evidence="2" type="ORF">QJS10_CPA08g00781</name>
</gene>
<protein>
    <submittedName>
        <fullName evidence="2">Uncharacterized protein</fullName>
    </submittedName>
</protein>
<feature type="region of interest" description="Disordered" evidence="1">
    <location>
        <begin position="154"/>
        <end position="173"/>
    </location>
</feature>
<sequence length="234" mass="25756">MPGWRMSHSWSPCSAIPTERRAESFADDLNKRRSIVSGRVTLLPRSTEIQLLVAQIRPILRPITKPSPAASCDARGSFRGEAGLLVVSEGRCGFRFSVVVRLPPPPSCGCPRAVVRRFRPKRGSKIRPERNRAPWSPVAPGALLPYQGLAGPIPEGQGLSSPLPERESPTRVSPGFRASAFRERIALGRPFPDTRDLVGEHVPVETLVSRDQPRRGTRYGPPCCVSHPGFYRVL</sequence>
<evidence type="ECO:0000313" key="3">
    <source>
        <dbReference type="Proteomes" id="UP001180020"/>
    </source>
</evidence>
<name>A0AAV9EAS5_ACOCL</name>
<keyword evidence="3" id="KW-1185">Reference proteome</keyword>
<dbReference type="Proteomes" id="UP001180020">
    <property type="component" value="Unassembled WGS sequence"/>
</dbReference>
<comment type="caution">
    <text evidence="2">The sequence shown here is derived from an EMBL/GenBank/DDBJ whole genome shotgun (WGS) entry which is preliminary data.</text>
</comment>
<proteinExistence type="predicted"/>
<reference evidence="2" key="2">
    <citation type="submission" date="2023-06" db="EMBL/GenBank/DDBJ databases">
        <authorList>
            <person name="Ma L."/>
            <person name="Liu K.-W."/>
            <person name="Li Z."/>
            <person name="Hsiao Y.-Y."/>
            <person name="Qi Y."/>
            <person name="Fu T."/>
            <person name="Tang G."/>
            <person name="Zhang D."/>
            <person name="Sun W.-H."/>
            <person name="Liu D.-K."/>
            <person name="Li Y."/>
            <person name="Chen G.-Z."/>
            <person name="Liu X.-D."/>
            <person name="Liao X.-Y."/>
            <person name="Jiang Y.-T."/>
            <person name="Yu X."/>
            <person name="Hao Y."/>
            <person name="Huang J."/>
            <person name="Zhao X.-W."/>
            <person name="Ke S."/>
            <person name="Chen Y.-Y."/>
            <person name="Wu W.-L."/>
            <person name="Hsu J.-L."/>
            <person name="Lin Y.-F."/>
            <person name="Huang M.-D."/>
            <person name="Li C.-Y."/>
            <person name="Huang L."/>
            <person name="Wang Z.-W."/>
            <person name="Zhao X."/>
            <person name="Zhong W.-Y."/>
            <person name="Peng D.-H."/>
            <person name="Ahmad S."/>
            <person name="Lan S."/>
            <person name="Zhang J.-S."/>
            <person name="Tsai W.-C."/>
            <person name="Van De Peer Y."/>
            <person name="Liu Z.-J."/>
        </authorList>
    </citation>
    <scope>NUCLEOTIDE SEQUENCE</scope>
    <source>
        <strain evidence="2">CP</strain>
        <tissue evidence="2">Leaves</tissue>
    </source>
</reference>
<dbReference type="AlphaFoldDB" id="A0AAV9EAS5"/>
<evidence type="ECO:0000256" key="1">
    <source>
        <dbReference type="SAM" id="MobiDB-lite"/>
    </source>
</evidence>
<organism evidence="2 3">
    <name type="scientific">Acorus calamus</name>
    <name type="common">Sweet flag</name>
    <dbReference type="NCBI Taxonomy" id="4465"/>
    <lineage>
        <taxon>Eukaryota</taxon>
        <taxon>Viridiplantae</taxon>
        <taxon>Streptophyta</taxon>
        <taxon>Embryophyta</taxon>
        <taxon>Tracheophyta</taxon>
        <taxon>Spermatophyta</taxon>
        <taxon>Magnoliopsida</taxon>
        <taxon>Liliopsida</taxon>
        <taxon>Acoraceae</taxon>
        <taxon>Acorus</taxon>
    </lineage>
</organism>
<evidence type="ECO:0000313" key="2">
    <source>
        <dbReference type="EMBL" id="KAK1310377.1"/>
    </source>
</evidence>
<dbReference type="EMBL" id="JAUJYO010000008">
    <property type="protein sequence ID" value="KAK1310377.1"/>
    <property type="molecule type" value="Genomic_DNA"/>
</dbReference>
<reference evidence="2" key="1">
    <citation type="journal article" date="2023" name="Nat. Commun.">
        <title>Diploid and tetraploid genomes of Acorus and the evolution of monocots.</title>
        <authorList>
            <person name="Ma L."/>
            <person name="Liu K.W."/>
            <person name="Li Z."/>
            <person name="Hsiao Y.Y."/>
            <person name="Qi Y."/>
            <person name="Fu T."/>
            <person name="Tang G.D."/>
            <person name="Zhang D."/>
            <person name="Sun W.H."/>
            <person name="Liu D.K."/>
            <person name="Li Y."/>
            <person name="Chen G.Z."/>
            <person name="Liu X.D."/>
            <person name="Liao X.Y."/>
            <person name="Jiang Y.T."/>
            <person name="Yu X."/>
            <person name="Hao Y."/>
            <person name="Huang J."/>
            <person name="Zhao X.W."/>
            <person name="Ke S."/>
            <person name="Chen Y.Y."/>
            <person name="Wu W.L."/>
            <person name="Hsu J.L."/>
            <person name="Lin Y.F."/>
            <person name="Huang M.D."/>
            <person name="Li C.Y."/>
            <person name="Huang L."/>
            <person name="Wang Z.W."/>
            <person name="Zhao X."/>
            <person name="Zhong W.Y."/>
            <person name="Peng D.H."/>
            <person name="Ahmad S."/>
            <person name="Lan S."/>
            <person name="Zhang J.S."/>
            <person name="Tsai W.C."/>
            <person name="Van de Peer Y."/>
            <person name="Liu Z.J."/>
        </authorList>
    </citation>
    <scope>NUCLEOTIDE SEQUENCE</scope>
    <source>
        <strain evidence="2">CP</strain>
    </source>
</reference>